<feature type="region of interest" description="Disordered" evidence="1">
    <location>
        <begin position="43"/>
        <end position="67"/>
    </location>
</feature>
<dbReference type="Proteomes" id="UP000095280">
    <property type="component" value="Unplaced"/>
</dbReference>
<dbReference type="SUPFAM" id="SSF48403">
    <property type="entry name" value="Ankyrin repeat"/>
    <property type="match status" value="1"/>
</dbReference>
<proteinExistence type="predicted"/>
<feature type="region of interest" description="Disordered" evidence="1">
    <location>
        <begin position="89"/>
        <end position="137"/>
    </location>
</feature>
<feature type="compositionally biased region" description="Low complexity" evidence="1">
    <location>
        <begin position="114"/>
        <end position="127"/>
    </location>
</feature>
<dbReference type="AlphaFoldDB" id="A0A1I8FC94"/>
<sequence length="243" mass="26867">MERLRLQVSVVAILSDYERLQYDKDLLRRAYPEFVLSNWRQRAPDDPVDTAQQQQQVVDDDTSPTKAELEISATPKELVDGGLSLFQNQQAAAAEAPTSPIGGGQQRRSEPGSPDTSVTVQTDQQQPTTPPSPQPPSVEVAQASILARDDLLHLHGRMPARYRDIVAYLVEHGPPQLLDQGGFFRKRSVKLLVQAGASLTVVDSAGLTPRQQACKADDKDLAQWLEGQEHTQLVRKENQETTV</sequence>
<reference evidence="3" key="1">
    <citation type="submission" date="2016-11" db="UniProtKB">
        <authorList>
            <consortium name="WormBaseParasite"/>
        </authorList>
    </citation>
    <scope>IDENTIFICATION</scope>
</reference>
<dbReference type="InterPro" id="IPR036770">
    <property type="entry name" value="Ankyrin_rpt-contain_sf"/>
</dbReference>
<dbReference type="WBParaSite" id="maker-unitig_28227-snap-gene-0.2-mRNA-1">
    <property type="protein sequence ID" value="maker-unitig_28227-snap-gene-0.2-mRNA-1"/>
    <property type="gene ID" value="maker-unitig_28227-snap-gene-0.2"/>
</dbReference>
<dbReference type="Gene3D" id="1.25.40.20">
    <property type="entry name" value="Ankyrin repeat-containing domain"/>
    <property type="match status" value="1"/>
</dbReference>
<evidence type="ECO:0000256" key="1">
    <source>
        <dbReference type="SAM" id="MobiDB-lite"/>
    </source>
</evidence>
<evidence type="ECO:0000313" key="2">
    <source>
        <dbReference type="Proteomes" id="UP000095280"/>
    </source>
</evidence>
<accession>A0A1I8FC94</accession>
<keyword evidence="2" id="KW-1185">Reference proteome</keyword>
<evidence type="ECO:0000313" key="3">
    <source>
        <dbReference type="WBParaSite" id="maker-unitig_28227-snap-gene-0.2-mRNA-1"/>
    </source>
</evidence>
<protein>
    <submittedName>
        <fullName evidence="3">ANK_REP_REGION domain-containing protein</fullName>
    </submittedName>
</protein>
<organism evidence="2 3">
    <name type="scientific">Macrostomum lignano</name>
    <dbReference type="NCBI Taxonomy" id="282301"/>
    <lineage>
        <taxon>Eukaryota</taxon>
        <taxon>Metazoa</taxon>
        <taxon>Spiralia</taxon>
        <taxon>Lophotrochozoa</taxon>
        <taxon>Platyhelminthes</taxon>
        <taxon>Rhabditophora</taxon>
        <taxon>Macrostomorpha</taxon>
        <taxon>Macrostomida</taxon>
        <taxon>Macrostomidae</taxon>
        <taxon>Macrostomum</taxon>
    </lineage>
</organism>
<name>A0A1I8FC94_9PLAT</name>